<accession>A0ABS5GIB7</accession>
<keyword evidence="10" id="KW-1185">Reference proteome</keyword>
<keyword evidence="4" id="KW-0175">Coiled coil</keyword>
<feature type="domain" description="Multidrug resistance protein MdtA-like alpha-helical hairpin" evidence="5">
    <location>
        <begin position="113"/>
        <end position="182"/>
    </location>
</feature>
<comment type="similarity">
    <text evidence="2">Belongs to the membrane fusion protein (MFP) (TC 8.A.1) family.</text>
</comment>
<dbReference type="InterPro" id="IPR058624">
    <property type="entry name" value="MdtA-like_HH"/>
</dbReference>
<protein>
    <submittedName>
        <fullName evidence="9">Efflux RND transporter periplasmic adaptor subunit</fullName>
    </submittedName>
</protein>
<evidence type="ECO:0000313" key="9">
    <source>
        <dbReference type="EMBL" id="MBR1141082.1"/>
    </source>
</evidence>
<evidence type="ECO:0000256" key="3">
    <source>
        <dbReference type="ARBA" id="ARBA00022448"/>
    </source>
</evidence>
<name>A0ABS5GIB7_9BRAD</name>
<feature type="domain" description="CusB-like beta-barrel" evidence="7">
    <location>
        <begin position="222"/>
        <end position="281"/>
    </location>
</feature>
<evidence type="ECO:0000259" key="8">
    <source>
        <dbReference type="Pfam" id="PF25967"/>
    </source>
</evidence>
<dbReference type="Pfam" id="PF25954">
    <property type="entry name" value="Beta-barrel_RND_2"/>
    <property type="match status" value="1"/>
</dbReference>
<dbReference type="InterPro" id="IPR006143">
    <property type="entry name" value="RND_pump_MFP"/>
</dbReference>
<dbReference type="Gene3D" id="2.40.30.170">
    <property type="match status" value="1"/>
</dbReference>
<evidence type="ECO:0000256" key="2">
    <source>
        <dbReference type="ARBA" id="ARBA00009477"/>
    </source>
</evidence>
<feature type="domain" description="Multidrug resistance protein MdtA-like barrel-sandwich hybrid" evidence="6">
    <location>
        <begin position="74"/>
        <end position="210"/>
    </location>
</feature>
<organism evidence="9 10">
    <name type="scientific">Bradyrhizobium denitrificans</name>
    <dbReference type="NCBI Taxonomy" id="2734912"/>
    <lineage>
        <taxon>Bacteria</taxon>
        <taxon>Pseudomonadati</taxon>
        <taxon>Pseudomonadota</taxon>
        <taxon>Alphaproteobacteria</taxon>
        <taxon>Hyphomicrobiales</taxon>
        <taxon>Nitrobacteraceae</taxon>
        <taxon>Bradyrhizobium</taxon>
    </lineage>
</organism>
<dbReference type="PANTHER" id="PTHR30469:SF38">
    <property type="entry name" value="HLYD FAMILY SECRETION PROTEIN"/>
    <property type="match status" value="1"/>
</dbReference>
<feature type="domain" description="Multidrug resistance protein MdtA-like C-terminal permuted SH3" evidence="8">
    <location>
        <begin position="299"/>
        <end position="358"/>
    </location>
</feature>
<dbReference type="Gene3D" id="2.40.420.20">
    <property type="match status" value="1"/>
</dbReference>
<dbReference type="NCBIfam" id="TIGR01730">
    <property type="entry name" value="RND_mfp"/>
    <property type="match status" value="1"/>
</dbReference>
<keyword evidence="3" id="KW-0813">Transport</keyword>
<evidence type="ECO:0000259" key="5">
    <source>
        <dbReference type="Pfam" id="PF25876"/>
    </source>
</evidence>
<dbReference type="InterPro" id="IPR058627">
    <property type="entry name" value="MdtA-like_C"/>
</dbReference>
<dbReference type="PROSITE" id="PS51257">
    <property type="entry name" value="PROKAR_LIPOPROTEIN"/>
    <property type="match status" value="1"/>
</dbReference>
<dbReference type="Gene3D" id="1.10.287.470">
    <property type="entry name" value="Helix hairpin bin"/>
    <property type="match status" value="1"/>
</dbReference>
<dbReference type="EMBL" id="JAFCLK010000055">
    <property type="protein sequence ID" value="MBR1141082.1"/>
    <property type="molecule type" value="Genomic_DNA"/>
</dbReference>
<dbReference type="SUPFAM" id="SSF111369">
    <property type="entry name" value="HlyD-like secretion proteins"/>
    <property type="match status" value="1"/>
</dbReference>
<dbReference type="Proteomes" id="UP001314635">
    <property type="component" value="Unassembled WGS sequence"/>
</dbReference>
<dbReference type="PANTHER" id="PTHR30469">
    <property type="entry name" value="MULTIDRUG RESISTANCE PROTEIN MDTA"/>
    <property type="match status" value="1"/>
</dbReference>
<comment type="caution">
    <text evidence="9">The sequence shown here is derived from an EMBL/GenBank/DDBJ whole genome shotgun (WGS) entry which is preliminary data.</text>
</comment>
<evidence type="ECO:0000259" key="6">
    <source>
        <dbReference type="Pfam" id="PF25917"/>
    </source>
</evidence>
<feature type="coiled-coil region" evidence="4">
    <location>
        <begin position="113"/>
        <end position="178"/>
    </location>
</feature>
<sequence length="374" mass="39744">MISFMRSPPPAWSSSPRLVIMAGCAAAGLLLTGCDRKADVAKQPARLVQIETVKLSERRQSITLTGDVQPRVLADLSFRVSGRVTERLVEVGAHVTAGQVLARIDPAEQQADLDSAEAAVSAAESQVKVATSNFNRQQTLLSSGFTTRATFDQAQETLRTAEGSLEAAKAQRDTAKDALTYTELRADADGTITARNIEAGQVAQAAQPVFTLARDGDRDAVIDVYEAALSLKFDDTKVALALLSDPSVTAKGRVREVSPTIDSKSGTVRVKIAIENPPPEMILGSAVSATGFIKPEQRIVLPWSALTATGKTPAVWLVDDSDKSVSLKPITIEDYETGAIVVSSGLKPGDRVVTEGGKLLSVGQKVTFNEETRS</sequence>
<dbReference type="Pfam" id="PF25967">
    <property type="entry name" value="RND-MFP_C"/>
    <property type="match status" value="1"/>
</dbReference>
<proteinExistence type="inferred from homology"/>
<reference evidence="10" key="1">
    <citation type="journal article" date="2021" name="ISME J.">
        <title>Evolutionary origin and ecological implication of a unique nif island in free-living Bradyrhizobium lineages.</title>
        <authorList>
            <person name="Tao J."/>
        </authorList>
    </citation>
    <scope>NUCLEOTIDE SEQUENCE [LARGE SCALE GENOMIC DNA]</scope>
    <source>
        <strain evidence="10">SZCCT0094</strain>
    </source>
</reference>
<evidence type="ECO:0000313" key="10">
    <source>
        <dbReference type="Proteomes" id="UP001314635"/>
    </source>
</evidence>
<dbReference type="Pfam" id="PF25917">
    <property type="entry name" value="BSH_RND"/>
    <property type="match status" value="1"/>
</dbReference>
<dbReference type="RefSeq" id="WP_012042260.1">
    <property type="nucleotide sequence ID" value="NZ_JABFDP010000002.1"/>
</dbReference>
<gene>
    <name evidence="9" type="ORF">JQ619_35590</name>
</gene>
<dbReference type="InterPro" id="IPR058625">
    <property type="entry name" value="MdtA-like_BSH"/>
</dbReference>
<comment type="subcellular location">
    <subcellularLocation>
        <location evidence="1">Cell envelope</location>
    </subcellularLocation>
</comment>
<dbReference type="Pfam" id="PF25876">
    <property type="entry name" value="HH_MFP_RND"/>
    <property type="match status" value="1"/>
</dbReference>
<evidence type="ECO:0000259" key="7">
    <source>
        <dbReference type="Pfam" id="PF25954"/>
    </source>
</evidence>
<evidence type="ECO:0000256" key="4">
    <source>
        <dbReference type="SAM" id="Coils"/>
    </source>
</evidence>
<dbReference type="InterPro" id="IPR058792">
    <property type="entry name" value="Beta-barrel_RND_2"/>
</dbReference>
<dbReference type="Gene3D" id="2.40.50.100">
    <property type="match status" value="1"/>
</dbReference>
<evidence type="ECO:0000256" key="1">
    <source>
        <dbReference type="ARBA" id="ARBA00004196"/>
    </source>
</evidence>